<feature type="transmembrane region" description="Helical" evidence="5">
    <location>
        <begin position="37"/>
        <end position="60"/>
    </location>
</feature>
<dbReference type="PROSITE" id="PS00650">
    <property type="entry name" value="G_PROTEIN_RECEP_F2_2"/>
    <property type="match status" value="1"/>
</dbReference>
<feature type="transmembrane region" description="Helical" evidence="5">
    <location>
        <begin position="12"/>
        <end position="31"/>
    </location>
</feature>
<organism evidence="6 7">
    <name type="scientific">Cyprinodon variegatus</name>
    <name type="common">Sheepshead minnow</name>
    <dbReference type="NCBI Taxonomy" id="28743"/>
    <lineage>
        <taxon>Eukaryota</taxon>
        <taxon>Metazoa</taxon>
        <taxon>Chordata</taxon>
        <taxon>Craniata</taxon>
        <taxon>Vertebrata</taxon>
        <taxon>Euteleostomi</taxon>
        <taxon>Actinopterygii</taxon>
        <taxon>Neopterygii</taxon>
        <taxon>Teleostei</taxon>
        <taxon>Neoteleostei</taxon>
        <taxon>Acanthomorphata</taxon>
        <taxon>Ovalentaria</taxon>
        <taxon>Atherinomorphae</taxon>
        <taxon>Cyprinodontiformes</taxon>
        <taxon>Cyprinodontidae</taxon>
        <taxon>Cyprinodon</taxon>
    </lineage>
</organism>
<reference evidence="6" key="2">
    <citation type="submission" date="2025-09" db="UniProtKB">
        <authorList>
            <consortium name="Ensembl"/>
        </authorList>
    </citation>
    <scope>IDENTIFICATION</scope>
</reference>
<dbReference type="Pfam" id="PF00002">
    <property type="entry name" value="7tm_2"/>
    <property type="match status" value="1"/>
</dbReference>
<dbReference type="Gene3D" id="1.20.1070.10">
    <property type="entry name" value="Rhodopsin 7-helix transmembrane proteins"/>
    <property type="match status" value="1"/>
</dbReference>
<name>A0A3Q2CPM0_CYPVA</name>
<evidence type="ECO:0000313" key="6">
    <source>
        <dbReference type="Ensembl" id="ENSCVAP00000007393.1"/>
    </source>
</evidence>
<dbReference type="InterPro" id="IPR000832">
    <property type="entry name" value="GPCR_2_secretin-like"/>
</dbReference>
<dbReference type="GO" id="GO:0004930">
    <property type="term" value="F:G protein-coupled receptor activity"/>
    <property type="evidence" value="ECO:0007669"/>
    <property type="project" value="InterPro"/>
</dbReference>
<evidence type="ECO:0000313" key="7">
    <source>
        <dbReference type="Proteomes" id="UP000265020"/>
    </source>
</evidence>
<dbReference type="Ensembl" id="ENSCVAT00000003379.1">
    <property type="protein sequence ID" value="ENSCVAP00000007393.1"/>
    <property type="gene ID" value="ENSCVAG00000009055.1"/>
</dbReference>
<evidence type="ECO:0000256" key="1">
    <source>
        <dbReference type="ARBA" id="ARBA00004141"/>
    </source>
</evidence>
<keyword evidence="2 5" id="KW-0812">Transmembrane</keyword>
<evidence type="ECO:0000256" key="4">
    <source>
        <dbReference type="ARBA" id="ARBA00023136"/>
    </source>
</evidence>
<evidence type="ECO:0000256" key="3">
    <source>
        <dbReference type="ARBA" id="ARBA00022989"/>
    </source>
</evidence>
<dbReference type="GO" id="GO:0005886">
    <property type="term" value="C:plasma membrane"/>
    <property type="evidence" value="ECO:0007669"/>
    <property type="project" value="TreeGrafter"/>
</dbReference>
<dbReference type="GeneTree" id="ENSGT00940000156341"/>
<dbReference type="GO" id="GO:0007189">
    <property type="term" value="P:adenylate cyclase-activating G protein-coupled receptor signaling pathway"/>
    <property type="evidence" value="ECO:0007669"/>
    <property type="project" value="TreeGrafter"/>
</dbReference>
<keyword evidence="3 5" id="KW-1133">Transmembrane helix</keyword>
<evidence type="ECO:0000256" key="5">
    <source>
        <dbReference type="SAM" id="Phobius"/>
    </source>
</evidence>
<evidence type="ECO:0000256" key="2">
    <source>
        <dbReference type="ARBA" id="ARBA00022692"/>
    </source>
</evidence>
<dbReference type="InterPro" id="IPR017983">
    <property type="entry name" value="GPCR_2_secretin-like_CS"/>
</dbReference>
<sequence>MSQCRTAVQDFRVLVGLTVLLGLTWSVGFLSFGPGRGVVLCLFAILNSFQGFFVFLFHCLMKENVRKQWRIYLCCGRFRVIESLGMLISTFSTPHPCLTCCMVTGENLEQALPLALSRTLYQAGASPQGLGSLWTLLLSLNLVIKII</sequence>
<dbReference type="AlphaFoldDB" id="A0A3Q2CPM0"/>
<keyword evidence="7" id="KW-1185">Reference proteome</keyword>
<reference evidence="6" key="1">
    <citation type="submission" date="2025-08" db="UniProtKB">
        <authorList>
            <consortium name="Ensembl"/>
        </authorList>
    </citation>
    <scope>IDENTIFICATION</scope>
</reference>
<keyword evidence="4 5" id="KW-0472">Membrane</keyword>
<proteinExistence type="predicted"/>
<dbReference type="Proteomes" id="UP000265020">
    <property type="component" value="Unassembled WGS sequence"/>
</dbReference>
<dbReference type="PANTHER" id="PTHR12011:SF277">
    <property type="entry name" value="ADHESION G-PROTEIN COUPLED RECEPTOR G4"/>
    <property type="match status" value="1"/>
</dbReference>
<protein>
    <submittedName>
        <fullName evidence="6">Uncharacterized protein</fullName>
    </submittedName>
</protein>
<accession>A0A3Q2CPM0</accession>
<dbReference type="PANTHER" id="PTHR12011">
    <property type="entry name" value="ADHESION G-PROTEIN COUPLED RECEPTOR"/>
    <property type="match status" value="1"/>
</dbReference>
<comment type="subcellular location">
    <subcellularLocation>
        <location evidence="1">Membrane</location>
        <topology evidence="1">Multi-pass membrane protein</topology>
    </subcellularLocation>
</comment>